<gene>
    <name evidence="2" type="ORF">CVLEPA_LOCUS2943</name>
</gene>
<keyword evidence="1" id="KW-0732">Signal</keyword>
<keyword evidence="3" id="KW-1185">Reference proteome</keyword>
<feature type="chain" id="PRO_5046338276" evidence="1">
    <location>
        <begin position="20"/>
        <end position="80"/>
    </location>
</feature>
<protein>
    <submittedName>
        <fullName evidence="2">Uncharacterized protein</fullName>
    </submittedName>
</protein>
<feature type="signal peptide" evidence="1">
    <location>
        <begin position="1"/>
        <end position="19"/>
    </location>
</feature>
<evidence type="ECO:0000256" key="1">
    <source>
        <dbReference type="SAM" id="SignalP"/>
    </source>
</evidence>
<proteinExistence type="predicted"/>
<organism evidence="2 3">
    <name type="scientific">Clavelina lepadiformis</name>
    <name type="common">Light-bulb sea squirt</name>
    <name type="synonym">Ascidia lepadiformis</name>
    <dbReference type="NCBI Taxonomy" id="159417"/>
    <lineage>
        <taxon>Eukaryota</taxon>
        <taxon>Metazoa</taxon>
        <taxon>Chordata</taxon>
        <taxon>Tunicata</taxon>
        <taxon>Ascidiacea</taxon>
        <taxon>Aplousobranchia</taxon>
        <taxon>Clavelinidae</taxon>
        <taxon>Clavelina</taxon>
    </lineage>
</organism>
<dbReference type="Proteomes" id="UP001642483">
    <property type="component" value="Unassembled WGS sequence"/>
</dbReference>
<dbReference type="EMBL" id="CAWYQH010000002">
    <property type="protein sequence ID" value="CAK8673161.1"/>
    <property type="molecule type" value="Genomic_DNA"/>
</dbReference>
<accession>A0ABP0F2S4</accession>
<name>A0ABP0F2S4_CLALP</name>
<reference evidence="2 3" key="1">
    <citation type="submission" date="2024-02" db="EMBL/GenBank/DDBJ databases">
        <authorList>
            <person name="Daric V."/>
            <person name="Darras S."/>
        </authorList>
    </citation>
    <scope>NUCLEOTIDE SEQUENCE [LARGE SCALE GENOMIC DNA]</scope>
</reference>
<sequence length="80" mass="8790">MIGVVPLVVLAELQGLAQGSTGITEHAIKVKEIAAMVVEFLQQRFFVKTPLKAPALTNRFCSRSGWIRVTKFVNSNPHQA</sequence>
<evidence type="ECO:0000313" key="3">
    <source>
        <dbReference type="Proteomes" id="UP001642483"/>
    </source>
</evidence>
<comment type="caution">
    <text evidence="2">The sequence shown here is derived from an EMBL/GenBank/DDBJ whole genome shotgun (WGS) entry which is preliminary data.</text>
</comment>
<evidence type="ECO:0000313" key="2">
    <source>
        <dbReference type="EMBL" id="CAK8673161.1"/>
    </source>
</evidence>